<dbReference type="InterPro" id="IPR012338">
    <property type="entry name" value="Beta-lactam/transpept-like"/>
</dbReference>
<gene>
    <name evidence="3" type="ORF">HYFRA_00006047</name>
</gene>
<evidence type="ECO:0008006" key="5">
    <source>
        <dbReference type="Google" id="ProtNLM"/>
    </source>
</evidence>
<dbReference type="InterPro" id="IPR051478">
    <property type="entry name" value="Beta-lactamase-like_AB/R"/>
</dbReference>
<protein>
    <recommendedName>
        <fullName evidence="5">Beta-lactamase-related domain-containing protein</fullName>
    </recommendedName>
</protein>
<evidence type="ECO:0000313" key="3">
    <source>
        <dbReference type="EMBL" id="CAG8954420.1"/>
    </source>
</evidence>
<accession>A0A9N9KYG7</accession>
<dbReference type="Pfam" id="PF00144">
    <property type="entry name" value="Beta-lactamase"/>
    <property type="match status" value="1"/>
</dbReference>
<comment type="caution">
    <text evidence="3">The sequence shown here is derived from an EMBL/GenBank/DDBJ whole genome shotgun (WGS) entry which is preliminary data.</text>
</comment>
<evidence type="ECO:0000259" key="1">
    <source>
        <dbReference type="Pfam" id="PF00144"/>
    </source>
</evidence>
<evidence type="ECO:0000313" key="4">
    <source>
        <dbReference type="Proteomes" id="UP000696280"/>
    </source>
</evidence>
<dbReference type="Gene3D" id="3.40.710.10">
    <property type="entry name" value="DD-peptidase/beta-lactamase superfamily"/>
    <property type="match status" value="1"/>
</dbReference>
<sequence>PSYPSPKHLNSNPIIAKASSTLHQILDQTIKTGNSSAGPFESTNTSFALEIWTAGDFNPLFSRYYSAPSLNQAKQGVKVVNADTVFRVGSVTKLLTVYTWLIKAGGMSLFNEPITKYIPELKAAAAAKNATYNPIDYVSWEDITIGDLAAQTANIGREYSAYGDLAGALVMDGKMKATAMNLPVLGKGEVPICGGGGACTRAQFFEGFVNRHPIYAPSTAASYSNVEYMIFAYALENITGIPIQTLVESAIFSPLNLTGSSWSLPKDNSSSIIYPGTYDLSFGDETAAGGAYMTPRNLSSLGRSILRHQLISPSLTRHWMKPRAFTSDPTSHLGAPWEIRRLEIGPSKRLVDIYTKSGDLPGYSSLLLLIPDWDLGITLMAAGPTGTPDIAVLSGLIAEHFLPAVEVAARNEAQENLAGSYSTGNSTLVLTTDPFLPGLGVDTWIHNHTDILALPKKITIFGPQVRLYPTGLKREMGDETTLLGFRAVFTDPTAEAVGGLLGVECFSWAQVDGRGWGLVGSDEFLVRVGMDGKAVGVMPRVMREELRRVVVVKAVEGGGDV</sequence>
<evidence type="ECO:0000259" key="2">
    <source>
        <dbReference type="Pfam" id="PF26335"/>
    </source>
</evidence>
<dbReference type="AlphaFoldDB" id="A0A9N9KYG7"/>
<dbReference type="OrthoDB" id="10250282at2759"/>
<feature type="non-terminal residue" evidence="3">
    <location>
        <position position="1"/>
    </location>
</feature>
<dbReference type="InterPro" id="IPR001466">
    <property type="entry name" value="Beta-lactam-related"/>
</dbReference>
<feature type="domain" description="Beta-lactamase-related" evidence="1">
    <location>
        <begin position="75"/>
        <end position="398"/>
    </location>
</feature>
<dbReference type="EMBL" id="CAJVRL010000056">
    <property type="protein sequence ID" value="CAG8954420.1"/>
    <property type="molecule type" value="Genomic_DNA"/>
</dbReference>
<dbReference type="SUPFAM" id="SSF56601">
    <property type="entry name" value="beta-lactamase/transpeptidase-like"/>
    <property type="match status" value="1"/>
</dbReference>
<dbReference type="Pfam" id="PF26335">
    <property type="entry name" value="ARB_00930_C"/>
    <property type="match status" value="1"/>
</dbReference>
<name>A0A9N9KYG7_9HELO</name>
<dbReference type="PANTHER" id="PTHR22935">
    <property type="entry name" value="PENICILLIN-BINDING PROTEIN"/>
    <property type="match status" value="1"/>
</dbReference>
<keyword evidence="4" id="KW-1185">Reference proteome</keyword>
<dbReference type="Proteomes" id="UP000696280">
    <property type="component" value="Unassembled WGS sequence"/>
</dbReference>
<dbReference type="PANTHER" id="PTHR22935:SF97">
    <property type="entry name" value="BETA-LACTAMASE-RELATED DOMAIN-CONTAINING PROTEIN"/>
    <property type="match status" value="1"/>
</dbReference>
<reference evidence="3" key="1">
    <citation type="submission" date="2021-07" db="EMBL/GenBank/DDBJ databases">
        <authorList>
            <person name="Durling M."/>
        </authorList>
    </citation>
    <scope>NUCLEOTIDE SEQUENCE</scope>
</reference>
<feature type="domain" description="Beta-lactamase-like ARB-00930-like C-terminal" evidence="2">
    <location>
        <begin position="409"/>
        <end position="549"/>
    </location>
</feature>
<dbReference type="InterPro" id="IPR058664">
    <property type="entry name" value="ARB_00930-like_C"/>
</dbReference>
<proteinExistence type="predicted"/>
<organism evidence="3 4">
    <name type="scientific">Hymenoscyphus fraxineus</name>
    <dbReference type="NCBI Taxonomy" id="746836"/>
    <lineage>
        <taxon>Eukaryota</taxon>
        <taxon>Fungi</taxon>
        <taxon>Dikarya</taxon>
        <taxon>Ascomycota</taxon>
        <taxon>Pezizomycotina</taxon>
        <taxon>Leotiomycetes</taxon>
        <taxon>Helotiales</taxon>
        <taxon>Helotiaceae</taxon>
        <taxon>Hymenoscyphus</taxon>
    </lineage>
</organism>